<name>A0A5B6WZY1_9ROSI</name>
<dbReference type="Proteomes" id="UP000325315">
    <property type="component" value="Unassembled WGS sequence"/>
</dbReference>
<protein>
    <submittedName>
        <fullName evidence="1">Retrovirus-related Pol polyprotein from transposon 17.6</fullName>
    </submittedName>
</protein>
<comment type="caution">
    <text evidence="1">The sequence shown here is derived from an EMBL/GenBank/DDBJ whole genome shotgun (WGS) entry which is preliminary data.</text>
</comment>
<gene>
    <name evidence="1" type="ORF">EPI10_030932</name>
</gene>
<keyword evidence="2" id="KW-1185">Reference proteome</keyword>
<dbReference type="EMBL" id="SMMG02000001">
    <property type="protein sequence ID" value="KAA3487078.1"/>
    <property type="molecule type" value="Genomic_DNA"/>
</dbReference>
<evidence type="ECO:0000313" key="2">
    <source>
        <dbReference type="Proteomes" id="UP000325315"/>
    </source>
</evidence>
<accession>A0A5B6WZY1</accession>
<reference evidence="2" key="1">
    <citation type="journal article" date="2019" name="Plant Biotechnol. J.">
        <title>Genome sequencing of the Australian wild diploid species Gossypium australe highlights disease resistance and delayed gland morphogenesis.</title>
        <authorList>
            <person name="Cai Y."/>
            <person name="Cai X."/>
            <person name="Wang Q."/>
            <person name="Wang P."/>
            <person name="Zhang Y."/>
            <person name="Cai C."/>
            <person name="Xu Y."/>
            <person name="Wang K."/>
            <person name="Zhou Z."/>
            <person name="Wang C."/>
            <person name="Geng S."/>
            <person name="Li B."/>
            <person name="Dong Q."/>
            <person name="Hou Y."/>
            <person name="Wang H."/>
            <person name="Ai P."/>
            <person name="Liu Z."/>
            <person name="Yi F."/>
            <person name="Sun M."/>
            <person name="An G."/>
            <person name="Cheng J."/>
            <person name="Zhang Y."/>
            <person name="Shi Q."/>
            <person name="Xie Y."/>
            <person name="Shi X."/>
            <person name="Chang Y."/>
            <person name="Huang F."/>
            <person name="Chen Y."/>
            <person name="Hong S."/>
            <person name="Mi L."/>
            <person name="Sun Q."/>
            <person name="Zhang L."/>
            <person name="Zhou B."/>
            <person name="Peng R."/>
            <person name="Zhang X."/>
            <person name="Liu F."/>
        </authorList>
    </citation>
    <scope>NUCLEOTIDE SEQUENCE [LARGE SCALE GENOMIC DNA]</scope>
    <source>
        <strain evidence="2">cv. PA1801</strain>
    </source>
</reference>
<proteinExistence type="predicted"/>
<dbReference type="AlphaFoldDB" id="A0A5B6WZY1"/>
<organism evidence="1 2">
    <name type="scientific">Gossypium australe</name>
    <dbReference type="NCBI Taxonomy" id="47621"/>
    <lineage>
        <taxon>Eukaryota</taxon>
        <taxon>Viridiplantae</taxon>
        <taxon>Streptophyta</taxon>
        <taxon>Embryophyta</taxon>
        <taxon>Tracheophyta</taxon>
        <taxon>Spermatophyta</taxon>
        <taxon>Magnoliopsida</taxon>
        <taxon>eudicotyledons</taxon>
        <taxon>Gunneridae</taxon>
        <taxon>Pentapetalae</taxon>
        <taxon>rosids</taxon>
        <taxon>malvids</taxon>
        <taxon>Malvales</taxon>
        <taxon>Malvaceae</taxon>
        <taxon>Malvoideae</taxon>
        <taxon>Gossypium</taxon>
    </lineage>
</organism>
<sequence length="103" mass="11640">MSLRIGRILSTILERILDDSPLVNEIVTKECQFCLVKKVPAGDASLNDLSCVLIHTRRNPPYDLELAVVVFTLKIWGHYLYGGKCHRIQNNSAYTIHLGSNKM</sequence>
<dbReference type="OrthoDB" id="9893755at2759"/>
<evidence type="ECO:0000313" key="1">
    <source>
        <dbReference type="EMBL" id="KAA3487078.1"/>
    </source>
</evidence>